<protein>
    <submittedName>
        <fullName evidence="1">Uncharacterized protein</fullName>
    </submittedName>
</protein>
<gene>
    <name evidence="1" type="ORF">CGZ90_17655</name>
</gene>
<name>A0A235F542_9BACL</name>
<proteinExistence type="predicted"/>
<comment type="caution">
    <text evidence="1">The sequence shown here is derived from an EMBL/GenBank/DDBJ whole genome shotgun (WGS) entry which is preliminary data.</text>
</comment>
<accession>A0A235F542</accession>
<reference evidence="1 2" key="1">
    <citation type="submission" date="2017-07" db="EMBL/GenBank/DDBJ databases">
        <title>Fictibacillus sp. nov. GDSW-R2A3 Genome sequencing and assembly.</title>
        <authorList>
            <person name="Mayilraj S."/>
        </authorList>
    </citation>
    <scope>NUCLEOTIDE SEQUENCE [LARGE SCALE GENOMIC DNA]</scope>
    <source>
        <strain evidence="1 2">GDSW-R2A3</strain>
    </source>
</reference>
<organism evidence="1 2">
    <name type="scientific">Fictibacillus aquaticus</name>
    <dbReference type="NCBI Taxonomy" id="2021314"/>
    <lineage>
        <taxon>Bacteria</taxon>
        <taxon>Bacillati</taxon>
        <taxon>Bacillota</taxon>
        <taxon>Bacilli</taxon>
        <taxon>Bacillales</taxon>
        <taxon>Fictibacillaceae</taxon>
        <taxon>Fictibacillus</taxon>
    </lineage>
</organism>
<keyword evidence="2" id="KW-1185">Reference proteome</keyword>
<evidence type="ECO:0000313" key="1">
    <source>
        <dbReference type="EMBL" id="OYD56380.1"/>
    </source>
</evidence>
<dbReference type="Proteomes" id="UP000215059">
    <property type="component" value="Unassembled WGS sequence"/>
</dbReference>
<dbReference type="EMBL" id="NOII01000013">
    <property type="protein sequence ID" value="OYD56380.1"/>
    <property type="molecule type" value="Genomic_DNA"/>
</dbReference>
<evidence type="ECO:0000313" key="2">
    <source>
        <dbReference type="Proteomes" id="UP000215059"/>
    </source>
</evidence>
<dbReference type="RefSeq" id="WP_094253862.1">
    <property type="nucleotide sequence ID" value="NZ_JBHLXL010000005.1"/>
</dbReference>
<dbReference type="AlphaFoldDB" id="A0A235F542"/>
<sequence length="68" mass="8323">MAKIIPFPEPEFALTDEEVIEYHQIKELLETASTFRHYRILKKRVAEFMARVEERRQQELNDSRRPYK</sequence>